<accession>A0A330LUD8</accession>
<protein>
    <recommendedName>
        <fullName evidence="5">Flagellar hook-associated protein 2</fullName>
        <shortName evidence="5">HAP2</shortName>
    </recommendedName>
    <alternativeName>
        <fullName evidence="5">Flagellar cap protein</fullName>
    </alternativeName>
</protein>
<dbReference type="GO" id="GO:0009421">
    <property type="term" value="C:bacterial-type flagellum filament cap"/>
    <property type="evidence" value="ECO:0007669"/>
    <property type="project" value="InterPro"/>
</dbReference>
<evidence type="ECO:0000313" key="9">
    <source>
        <dbReference type="Proteomes" id="UP000250163"/>
    </source>
</evidence>
<comment type="subunit">
    <text evidence="2 5">Homopentamer.</text>
</comment>
<dbReference type="AlphaFoldDB" id="A0A330LUD8"/>
<dbReference type="KEGG" id="mya:MORIYA_4038"/>
<comment type="subcellular location">
    <subcellularLocation>
        <location evidence="5">Secreted</location>
    </subcellularLocation>
    <subcellularLocation>
        <location evidence="5">Bacterial flagellum</location>
    </subcellularLocation>
</comment>
<feature type="domain" description="Flagellar hook-associated protein 2 N-terminal" evidence="6">
    <location>
        <begin position="11"/>
        <end position="125"/>
    </location>
</feature>
<keyword evidence="5" id="KW-0964">Secreted</keyword>
<dbReference type="GO" id="GO:0007155">
    <property type="term" value="P:cell adhesion"/>
    <property type="evidence" value="ECO:0007669"/>
    <property type="project" value="InterPro"/>
</dbReference>
<name>A0A330LUD8_9GAMM</name>
<comment type="function">
    <text evidence="5">Required for morphogenesis and for the elongation of the flagellar filament by facilitating polymerization of the flagellin monomers at the tip of growing filament. Forms a capping structure, which prevents flagellin subunits (transported through the central channel of the flagellum) from leaking out without polymerization at the distal end.</text>
</comment>
<keyword evidence="9" id="KW-1185">Reference proteome</keyword>
<proteinExistence type="inferred from homology"/>
<dbReference type="OrthoDB" id="9810816at2"/>
<dbReference type="InterPro" id="IPR003481">
    <property type="entry name" value="FliD_N"/>
</dbReference>
<dbReference type="PANTHER" id="PTHR30288">
    <property type="entry name" value="FLAGELLAR CAP/ASSEMBLY PROTEIN FLID"/>
    <property type="match status" value="1"/>
</dbReference>
<evidence type="ECO:0000256" key="4">
    <source>
        <dbReference type="ARBA" id="ARBA00023143"/>
    </source>
</evidence>
<reference evidence="9" key="1">
    <citation type="submission" date="2018-05" db="EMBL/GenBank/DDBJ databases">
        <authorList>
            <person name="Cea G.-C."/>
            <person name="William W."/>
        </authorList>
    </citation>
    <scope>NUCLEOTIDE SEQUENCE [LARGE SCALE GENOMIC DNA]</scope>
    <source>
        <strain evidence="9">DB21MT 5</strain>
    </source>
</reference>
<dbReference type="GO" id="GO:0009424">
    <property type="term" value="C:bacterial-type flagellum hook"/>
    <property type="evidence" value="ECO:0007669"/>
    <property type="project" value="UniProtKB-UniRule"/>
</dbReference>
<keyword evidence="3" id="KW-0175">Coiled coil</keyword>
<evidence type="ECO:0000313" key="8">
    <source>
        <dbReference type="EMBL" id="SQD80490.1"/>
    </source>
</evidence>
<gene>
    <name evidence="8" type="ORF">MORIYA_4038</name>
</gene>
<sequence length="465" mass="49694">MAGMTMAGMGSGMDLESIIKTFVTAEKAPKEARLNNKEISITTELSGVGTLRAALADFQSITNKLGNTDTFYQSKTNIHYQGRSVDSSAVRQAGESNAILPISIETKGVVPKGSFDVKVTKLAQGARLESDFMPDRMVKLGQGIMYFDAGKDSFEVNVNVTDTLQDIQKKINEAPNNYGIGANIINSDLGAKMVYTSDKTGVANDLTVFTSDSSLAMISSKMVGKAASDAIIAIDGNIITQDSNTFTHAVSGVTITANSLTENNDVVNFSTATDHAAVSDLVHEFIDGYNRLISTINTLTDPETGSLKFDSTARSVKQQMQSITGGVVNGASSKLNTLYAAGISLEEGGVLAINPFGSNGSKSGVQRLDDAVNNALDDLGKLFSGKNGVAAQINAVLDNSLNNKGTITQRQSLLNTNLRSLEDERDKLDRYISSYENTLRKKYTAMDNTVSRYNATGDYIRNVLG</sequence>
<evidence type="ECO:0000256" key="2">
    <source>
        <dbReference type="ARBA" id="ARBA00011255"/>
    </source>
</evidence>
<dbReference type="GO" id="GO:0005576">
    <property type="term" value="C:extracellular region"/>
    <property type="evidence" value="ECO:0007669"/>
    <property type="project" value="UniProtKB-SubCell"/>
</dbReference>
<dbReference type="Pfam" id="PF07195">
    <property type="entry name" value="FliD_C"/>
    <property type="match status" value="1"/>
</dbReference>
<dbReference type="GO" id="GO:0071973">
    <property type="term" value="P:bacterial-type flagellum-dependent cell motility"/>
    <property type="evidence" value="ECO:0007669"/>
    <property type="project" value="TreeGrafter"/>
</dbReference>
<dbReference type="EMBL" id="LS483250">
    <property type="protein sequence ID" value="SQD80490.1"/>
    <property type="molecule type" value="Genomic_DNA"/>
</dbReference>
<evidence type="ECO:0000259" key="7">
    <source>
        <dbReference type="Pfam" id="PF07195"/>
    </source>
</evidence>
<evidence type="ECO:0000256" key="1">
    <source>
        <dbReference type="ARBA" id="ARBA00009764"/>
    </source>
</evidence>
<dbReference type="InterPro" id="IPR040026">
    <property type="entry name" value="FliD"/>
</dbReference>
<evidence type="ECO:0000256" key="5">
    <source>
        <dbReference type="RuleBase" id="RU362066"/>
    </source>
</evidence>
<comment type="similarity">
    <text evidence="1 5">Belongs to the FliD family.</text>
</comment>
<dbReference type="Pfam" id="PF02465">
    <property type="entry name" value="FliD_N"/>
    <property type="match status" value="1"/>
</dbReference>
<keyword evidence="4 5" id="KW-0975">Bacterial flagellum</keyword>
<dbReference type="PANTHER" id="PTHR30288:SF0">
    <property type="entry name" value="FLAGELLAR HOOK-ASSOCIATED PROTEIN 2"/>
    <property type="match status" value="1"/>
</dbReference>
<keyword evidence="8" id="KW-0966">Cell projection</keyword>
<dbReference type="RefSeq" id="WP_112717850.1">
    <property type="nucleotide sequence ID" value="NZ_LS483250.1"/>
</dbReference>
<dbReference type="Proteomes" id="UP000250163">
    <property type="component" value="Chromosome MORIYA"/>
</dbReference>
<keyword evidence="8" id="KW-0969">Cilium</keyword>
<feature type="domain" description="Flagellar hook-associated protein 2 C-terminal" evidence="7">
    <location>
        <begin position="227"/>
        <end position="455"/>
    </location>
</feature>
<organism evidence="8 9">
    <name type="scientific">Moritella yayanosii</name>
    <dbReference type="NCBI Taxonomy" id="69539"/>
    <lineage>
        <taxon>Bacteria</taxon>
        <taxon>Pseudomonadati</taxon>
        <taxon>Pseudomonadota</taxon>
        <taxon>Gammaproteobacteria</taxon>
        <taxon>Alteromonadales</taxon>
        <taxon>Moritellaceae</taxon>
        <taxon>Moritella</taxon>
    </lineage>
</organism>
<evidence type="ECO:0000259" key="6">
    <source>
        <dbReference type="Pfam" id="PF02465"/>
    </source>
</evidence>
<keyword evidence="8" id="KW-0282">Flagellum</keyword>
<evidence type="ECO:0000256" key="3">
    <source>
        <dbReference type="ARBA" id="ARBA00023054"/>
    </source>
</evidence>
<dbReference type="InterPro" id="IPR010809">
    <property type="entry name" value="FliD_C"/>
</dbReference>